<name>A0A5K3FJS2_MESCO</name>
<evidence type="ECO:0000313" key="1">
    <source>
        <dbReference type="WBParaSite" id="MCU_009072-RA"/>
    </source>
</evidence>
<organism evidence="1">
    <name type="scientific">Mesocestoides corti</name>
    <name type="common">Flatworm</name>
    <dbReference type="NCBI Taxonomy" id="53468"/>
    <lineage>
        <taxon>Eukaryota</taxon>
        <taxon>Metazoa</taxon>
        <taxon>Spiralia</taxon>
        <taxon>Lophotrochozoa</taxon>
        <taxon>Platyhelminthes</taxon>
        <taxon>Cestoda</taxon>
        <taxon>Eucestoda</taxon>
        <taxon>Cyclophyllidea</taxon>
        <taxon>Mesocestoididae</taxon>
        <taxon>Mesocestoides</taxon>
    </lineage>
</organism>
<dbReference type="AlphaFoldDB" id="A0A5K3FJS2"/>
<dbReference type="WBParaSite" id="MCU_009072-RA">
    <property type="protein sequence ID" value="MCU_009072-RA"/>
    <property type="gene ID" value="MCU_009072"/>
</dbReference>
<protein>
    <submittedName>
        <fullName evidence="1">OrfB_Zn_ribbon domain-containing protein</fullName>
    </submittedName>
</protein>
<accession>A0A5K3FJS2</accession>
<reference evidence="1" key="1">
    <citation type="submission" date="2019-11" db="UniProtKB">
        <authorList>
            <consortium name="WormBaseParasite"/>
        </authorList>
    </citation>
    <scope>IDENTIFICATION</scope>
</reference>
<sequence>MKCWTVMKYEVASNCLLRHDPLVKERSCCRCGGSVMFTDDKLLGRDVQYGDAVEQVTVSKKVECI</sequence>
<proteinExistence type="predicted"/>